<evidence type="ECO:0000256" key="7">
    <source>
        <dbReference type="PROSITE-ProRule" id="PRU00050"/>
    </source>
</evidence>
<comment type="catalytic activity">
    <reaction evidence="6">
        <text>L-glutaminyl-[protein] + H2O = L-glutamyl-[protein] + NH4(+)</text>
        <dbReference type="Rhea" id="RHEA:16441"/>
        <dbReference type="Rhea" id="RHEA-COMP:10207"/>
        <dbReference type="Rhea" id="RHEA-COMP:10208"/>
        <dbReference type="ChEBI" id="CHEBI:15377"/>
        <dbReference type="ChEBI" id="CHEBI:28938"/>
        <dbReference type="ChEBI" id="CHEBI:29973"/>
        <dbReference type="ChEBI" id="CHEBI:30011"/>
        <dbReference type="EC" id="3.5.1.44"/>
    </reaction>
</comment>
<dbReference type="SMART" id="SM00448">
    <property type="entry name" value="REC"/>
    <property type="match status" value="1"/>
</dbReference>
<gene>
    <name evidence="6" type="primary">cheB</name>
    <name evidence="11" type="ORF">SAMN00808754_1988</name>
</gene>
<protein>
    <recommendedName>
        <fullName evidence="6">Protein-glutamate methylesterase/protein-glutamine glutaminase</fullName>
        <ecNumber evidence="6">3.1.1.61</ecNumber>
        <ecNumber evidence="6">3.5.1.44</ecNumber>
    </recommendedName>
</protein>
<dbReference type="GO" id="GO:0005737">
    <property type="term" value="C:cytoplasm"/>
    <property type="evidence" value="ECO:0007669"/>
    <property type="project" value="UniProtKB-SubCell"/>
</dbReference>
<sequence>MGNIRVLIVDDSAFMRRALKQILAEAPDIEVVDVARDGLEGVEKAVVLQPDVVTLDINMPRMDGLTALHYITSKTRAKVVMISSLTQEDALITFEALELGAVDFVAKPDGTISLGISKLAEEIVRKVRAAARARVRKRSPVRRNLQREKLAPASAQGLDWVVMIGVSTGGPRTLEDILPHLPGELPAGLVIVQHMPPRFTSSLAQRLNQYSRLHVCEAQEGMRLSNGLAVIAPGGYHLLFRRHGGALVCHLSLKPEDTDFRPSVDITLRSLIDIFDPRRTIGILLTGMGDDGADAMVELRKRGGWTIAESEETAVVWGMPRAAIERGGADVVAPSYRIPNIICQKVGGR</sequence>
<comment type="subcellular location">
    <subcellularLocation>
        <location evidence="6">Cytoplasm</location>
    </subcellularLocation>
</comment>
<evidence type="ECO:0000259" key="10">
    <source>
        <dbReference type="PROSITE" id="PS50122"/>
    </source>
</evidence>
<feature type="domain" description="CheB-type methylesterase" evidence="10">
    <location>
        <begin position="152"/>
        <end position="349"/>
    </location>
</feature>
<dbReference type="InterPro" id="IPR000673">
    <property type="entry name" value="Sig_transdc_resp-reg_Me-estase"/>
</dbReference>
<evidence type="ECO:0000256" key="3">
    <source>
        <dbReference type="ARBA" id="ARBA00022801"/>
    </source>
</evidence>
<dbReference type="Proteomes" id="UP000192569">
    <property type="component" value="Chromosome I"/>
</dbReference>
<dbReference type="NCBIfam" id="NF001965">
    <property type="entry name" value="PRK00742.1"/>
    <property type="match status" value="1"/>
</dbReference>
<comment type="catalytic activity">
    <reaction evidence="5 6">
        <text>[protein]-L-glutamate 5-O-methyl ester + H2O = L-glutamyl-[protein] + methanol + H(+)</text>
        <dbReference type="Rhea" id="RHEA:23236"/>
        <dbReference type="Rhea" id="RHEA-COMP:10208"/>
        <dbReference type="Rhea" id="RHEA-COMP:10311"/>
        <dbReference type="ChEBI" id="CHEBI:15377"/>
        <dbReference type="ChEBI" id="CHEBI:15378"/>
        <dbReference type="ChEBI" id="CHEBI:17790"/>
        <dbReference type="ChEBI" id="CHEBI:29973"/>
        <dbReference type="ChEBI" id="CHEBI:82795"/>
        <dbReference type="EC" id="3.1.1.61"/>
    </reaction>
</comment>
<organism evidence="11 12">
    <name type="scientific">Thermanaeromonas toyohensis ToBE</name>
    <dbReference type="NCBI Taxonomy" id="698762"/>
    <lineage>
        <taxon>Bacteria</taxon>
        <taxon>Bacillati</taxon>
        <taxon>Bacillota</taxon>
        <taxon>Clostridia</taxon>
        <taxon>Neomoorellales</taxon>
        <taxon>Neomoorellaceae</taxon>
        <taxon>Thermanaeromonas</taxon>
    </lineage>
</organism>
<dbReference type="GO" id="GO:0050568">
    <property type="term" value="F:protein-glutamine glutaminase activity"/>
    <property type="evidence" value="ECO:0007669"/>
    <property type="project" value="UniProtKB-UniRule"/>
</dbReference>
<dbReference type="SUPFAM" id="SSF52172">
    <property type="entry name" value="CheY-like"/>
    <property type="match status" value="1"/>
</dbReference>
<dbReference type="InterPro" id="IPR011006">
    <property type="entry name" value="CheY-like_superfamily"/>
</dbReference>
<dbReference type="AlphaFoldDB" id="A0A1W1VWZ2"/>
<dbReference type="PIRSF" id="PIRSF000876">
    <property type="entry name" value="RR_chemtxs_CheB"/>
    <property type="match status" value="1"/>
</dbReference>
<comment type="similarity">
    <text evidence="6">Belongs to the CheB family.</text>
</comment>
<dbReference type="HAMAP" id="MF_00099">
    <property type="entry name" value="CheB_chemtxs"/>
    <property type="match status" value="1"/>
</dbReference>
<dbReference type="Gene3D" id="3.40.50.2300">
    <property type="match status" value="1"/>
</dbReference>
<dbReference type="Gene3D" id="3.40.50.180">
    <property type="entry name" value="Methylesterase CheB, C-terminal domain"/>
    <property type="match status" value="1"/>
</dbReference>
<comment type="function">
    <text evidence="4">May play the central regulatory role in sporulation. It may be an element of the effector pathway responsible for the activation of sporulation genes in response to nutritional stress. Spo0A may act in concert with spo0H (a sigma factor) to control the expression of some genes that are critical to the sporulation process.</text>
</comment>
<dbReference type="OrthoDB" id="9793421at2"/>
<keyword evidence="6 8" id="KW-0597">Phosphoprotein</keyword>
<dbReference type="InterPro" id="IPR008248">
    <property type="entry name" value="CheB-like"/>
</dbReference>
<dbReference type="PANTHER" id="PTHR42872:SF6">
    <property type="entry name" value="PROTEIN-GLUTAMATE METHYLESTERASE_PROTEIN-GLUTAMINE GLUTAMINASE"/>
    <property type="match status" value="1"/>
</dbReference>
<keyword evidence="3 6" id="KW-0378">Hydrolase</keyword>
<dbReference type="CDD" id="cd16432">
    <property type="entry name" value="CheB_Rec"/>
    <property type="match status" value="1"/>
</dbReference>
<evidence type="ECO:0000256" key="2">
    <source>
        <dbReference type="ARBA" id="ARBA00022500"/>
    </source>
</evidence>
<evidence type="ECO:0000313" key="12">
    <source>
        <dbReference type="Proteomes" id="UP000192569"/>
    </source>
</evidence>
<keyword evidence="12" id="KW-1185">Reference proteome</keyword>
<evidence type="ECO:0000256" key="5">
    <source>
        <dbReference type="ARBA" id="ARBA00048267"/>
    </source>
</evidence>
<accession>A0A1W1VWZ2</accession>
<feature type="active site" evidence="6 7">
    <location>
        <position position="194"/>
    </location>
</feature>
<name>A0A1W1VWZ2_9FIRM</name>
<keyword evidence="1 6" id="KW-0963">Cytoplasm</keyword>
<evidence type="ECO:0000313" key="11">
    <source>
        <dbReference type="EMBL" id="SMB97846.1"/>
    </source>
</evidence>
<dbReference type="PROSITE" id="PS50122">
    <property type="entry name" value="CHEB"/>
    <property type="match status" value="1"/>
</dbReference>
<dbReference type="EC" id="3.1.1.61" evidence="6"/>
<comment type="function">
    <text evidence="6">Involved in chemotaxis. Part of a chemotaxis signal transduction system that modulates chemotaxis in response to various stimuli. Catalyzes the demethylation of specific methylglutamate residues introduced into the chemoreceptors (methyl-accepting chemotaxis proteins or MCP) by CheR. Also mediates the irreversible deamidation of specific glutamine residues to glutamic acid.</text>
</comment>
<feature type="domain" description="Response regulatory" evidence="9">
    <location>
        <begin position="5"/>
        <end position="122"/>
    </location>
</feature>
<dbReference type="PANTHER" id="PTHR42872">
    <property type="entry name" value="PROTEIN-GLUTAMATE METHYLESTERASE/PROTEIN-GLUTAMINE GLUTAMINASE"/>
    <property type="match status" value="1"/>
</dbReference>
<dbReference type="SUPFAM" id="SSF52738">
    <property type="entry name" value="Methylesterase CheB, C-terminal domain"/>
    <property type="match status" value="1"/>
</dbReference>
<dbReference type="Pfam" id="PF00072">
    <property type="entry name" value="Response_reg"/>
    <property type="match status" value="1"/>
</dbReference>
<dbReference type="InterPro" id="IPR035909">
    <property type="entry name" value="CheB_C"/>
</dbReference>
<evidence type="ECO:0000256" key="1">
    <source>
        <dbReference type="ARBA" id="ARBA00022490"/>
    </source>
</evidence>
<dbReference type="InterPro" id="IPR001789">
    <property type="entry name" value="Sig_transdc_resp-reg_receiver"/>
</dbReference>
<evidence type="ECO:0000256" key="8">
    <source>
        <dbReference type="PROSITE-ProRule" id="PRU00169"/>
    </source>
</evidence>
<keyword evidence="2 6" id="KW-0145">Chemotaxis</keyword>
<evidence type="ECO:0000259" key="9">
    <source>
        <dbReference type="PROSITE" id="PS50110"/>
    </source>
</evidence>
<comment type="PTM">
    <text evidence="6">Phosphorylated by CheA. Phosphorylation of the N-terminal regulatory domain activates the methylesterase activity.</text>
</comment>
<dbReference type="Pfam" id="PF01339">
    <property type="entry name" value="CheB_methylest"/>
    <property type="match status" value="1"/>
</dbReference>
<feature type="modified residue" description="4-aspartylphosphate" evidence="6 8">
    <location>
        <position position="56"/>
    </location>
</feature>
<dbReference type="RefSeq" id="WP_084665566.1">
    <property type="nucleotide sequence ID" value="NZ_LT838272.1"/>
</dbReference>
<dbReference type="STRING" id="698762.SAMN00808754_1988"/>
<reference evidence="11 12" key="1">
    <citation type="submission" date="2017-04" db="EMBL/GenBank/DDBJ databases">
        <authorList>
            <person name="Afonso C.L."/>
            <person name="Miller P.J."/>
            <person name="Scott M.A."/>
            <person name="Spackman E."/>
            <person name="Goraichik I."/>
            <person name="Dimitrov K.M."/>
            <person name="Suarez D.L."/>
            <person name="Swayne D.E."/>
        </authorList>
    </citation>
    <scope>NUCLEOTIDE SEQUENCE [LARGE SCALE GENOMIC DNA]</scope>
    <source>
        <strain evidence="11 12">ToBE</strain>
    </source>
</reference>
<feature type="active site" evidence="6 7">
    <location>
        <position position="291"/>
    </location>
</feature>
<dbReference type="GO" id="GO:0008984">
    <property type="term" value="F:protein-glutamate methylesterase activity"/>
    <property type="evidence" value="ECO:0007669"/>
    <property type="project" value="UniProtKB-UniRule"/>
</dbReference>
<dbReference type="GO" id="GO:0006935">
    <property type="term" value="P:chemotaxis"/>
    <property type="evidence" value="ECO:0007669"/>
    <property type="project" value="UniProtKB-UniRule"/>
</dbReference>
<dbReference type="PROSITE" id="PS50110">
    <property type="entry name" value="RESPONSE_REGULATORY"/>
    <property type="match status" value="1"/>
</dbReference>
<evidence type="ECO:0000256" key="6">
    <source>
        <dbReference type="HAMAP-Rule" id="MF_00099"/>
    </source>
</evidence>
<proteinExistence type="inferred from homology"/>
<dbReference type="GO" id="GO:0000156">
    <property type="term" value="F:phosphorelay response regulator activity"/>
    <property type="evidence" value="ECO:0007669"/>
    <property type="project" value="InterPro"/>
</dbReference>
<feature type="active site" evidence="6 7">
    <location>
        <position position="167"/>
    </location>
</feature>
<dbReference type="EMBL" id="LT838272">
    <property type="protein sequence ID" value="SMB97846.1"/>
    <property type="molecule type" value="Genomic_DNA"/>
</dbReference>
<comment type="domain">
    <text evidence="6">Contains a C-terminal catalytic domain, and an N-terminal region which modulates catalytic activity.</text>
</comment>
<evidence type="ECO:0000256" key="4">
    <source>
        <dbReference type="ARBA" id="ARBA00024867"/>
    </source>
</evidence>
<dbReference type="CDD" id="cd17541">
    <property type="entry name" value="REC_CheB-like"/>
    <property type="match status" value="1"/>
</dbReference>
<dbReference type="EC" id="3.5.1.44" evidence="6"/>